<dbReference type="AlphaFoldDB" id="A0A9J5Z0N9"/>
<dbReference type="OrthoDB" id="998214at2759"/>
<protein>
    <submittedName>
        <fullName evidence="1">Uncharacterized protein</fullName>
    </submittedName>
</protein>
<name>A0A9J5Z0N9_SOLCO</name>
<reference evidence="1 2" key="1">
    <citation type="submission" date="2020-09" db="EMBL/GenBank/DDBJ databases">
        <title>De no assembly of potato wild relative species, Solanum commersonii.</title>
        <authorList>
            <person name="Cho K."/>
        </authorList>
    </citation>
    <scope>NUCLEOTIDE SEQUENCE [LARGE SCALE GENOMIC DNA]</scope>
    <source>
        <strain evidence="1">LZ3.2</strain>
        <tissue evidence="1">Leaf</tissue>
    </source>
</reference>
<comment type="caution">
    <text evidence="1">The sequence shown here is derived from an EMBL/GenBank/DDBJ whole genome shotgun (WGS) entry which is preliminary data.</text>
</comment>
<dbReference type="PANTHER" id="PTHR32108">
    <property type="entry name" value="DNA-DIRECTED RNA POLYMERASE SUBUNIT ALPHA"/>
    <property type="match status" value="1"/>
</dbReference>
<evidence type="ECO:0000313" key="1">
    <source>
        <dbReference type="EMBL" id="KAG5606473.1"/>
    </source>
</evidence>
<evidence type="ECO:0000313" key="2">
    <source>
        <dbReference type="Proteomes" id="UP000824120"/>
    </source>
</evidence>
<gene>
    <name evidence="1" type="ORF">H5410_027965</name>
</gene>
<proteinExistence type="predicted"/>
<sequence>MITNVETVVNPLDTQVDLTTRESSIVEENRTLRHVMVQLWQAWANGQELPTSIPGFSEITSSRSSSSQVPISDHFFPPWYGFQANEICEYHSGGPGHNTDNCWTLKSVIKKLIDHGVVVVTDDQNTPNVTNNPLSAQNNLVGMICDDQEYKLIGKIGKLFRKI</sequence>
<keyword evidence="2" id="KW-1185">Reference proteome</keyword>
<dbReference type="PANTHER" id="PTHR32108:SF9">
    <property type="entry name" value="REVERSE TRANSCRIPTASE RNASE H-LIKE DOMAIN-CONTAINING PROTEIN"/>
    <property type="match status" value="1"/>
</dbReference>
<dbReference type="Proteomes" id="UP000824120">
    <property type="component" value="Chromosome 5"/>
</dbReference>
<accession>A0A9J5Z0N9</accession>
<dbReference type="EMBL" id="JACXVP010000005">
    <property type="protein sequence ID" value="KAG5606473.1"/>
    <property type="molecule type" value="Genomic_DNA"/>
</dbReference>
<organism evidence="1 2">
    <name type="scientific">Solanum commersonii</name>
    <name type="common">Commerson's wild potato</name>
    <name type="synonym">Commerson's nightshade</name>
    <dbReference type="NCBI Taxonomy" id="4109"/>
    <lineage>
        <taxon>Eukaryota</taxon>
        <taxon>Viridiplantae</taxon>
        <taxon>Streptophyta</taxon>
        <taxon>Embryophyta</taxon>
        <taxon>Tracheophyta</taxon>
        <taxon>Spermatophyta</taxon>
        <taxon>Magnoliopsida</taxon>
        <taxon>eudicotyledons</taxon>
        <taxon>Gunneridae</taxon>
        <taxon>Pentapetalae</taxon>
        <taxon>asterids</taxon>
        <taxon>lamiids</taxon>
        <taxon>Solanales</taxon>
        <taxon>Solanaceae</taxon>
        <taxon>Solanoideae</taxon>
        <taxon>Solaneae</taxon>
        <taxon>Solanum</taxon>
    </lineage>
</organism>